<dbReference type="Gramene" id="CDY66575">
    <property type="protein sequence ID" value="CDY66575"/>
    <property type="gene ID" value="GSBRNA2T00054589001"/>
</dbReference>
<accession>A0A078JJB7</accession>
<dbReference type="InterPro" id="IPR012583">
    <property type="entry name" value="RIX1_N"/>
</dbReference>
<dbReference type="EMBL" id="LK035338">
    <property type="protein sequence ID" value="CDY66575.1"/>
    <property type="molecule type" value="Genomic_DNA"/>
</dbReference>
<evidence type="ECO:0000259" key="4">
    <source>
        <dbReference type="Pfam" id="PF08167"/>
    </source>
</evidence>
<keyword evidence="3" id="KW-0539">Nucleus</keyword>
<evidence type="ECO:0000256" key="3">
    <source>
        <dbReference type="ARBA" id="ARBA00023242"/>
    </source>
</evidence>
<gene>
    <name evidence="5" type="primary">BnaUnng01520D</name>
    <name evidence="5" type="ORF">GSBRNA2T00054589001</name>
</gene>
<proteinExistence type="inferred from homology"/>
<feature type="domain" description="Pre-rRNA-processing protein RIX1 N-terminal" evidence="4">
    <location>
        <begin position="2"/>
        <end position="107"/>
    </location>
</feature>
<dbReference type="PaxDb" id="3708-A0A078JJB7"/>
<protein>
    <submittedName>
        <fullName evidence="5">BnaUnng01520D protein</fullName>
    </submittedName>
</protein>
<evidence type="ECO:0000256" key="2">
    <source>
        <dbReference type="ARBA" id="ARBA00010511"/>
    </source>
</evidence>
<name>A0A078JJB7_BRANA</name>
<dbReference type="AlphaFoldDB" id="A0A078JJB7"/>
<dbReference type="Pfam" id="PF08167">
    <property type="entry name" value="RIX1"/>
    <property type="match status" value="1"/>
</dbReference>
<dbReference type="GO" id="GO:0005634">
    <property type="term" value="C:nucleus"/>
    <property type="evidence" value="ECO:0007669"/>
    <property type="project" value="UniProtKB-SubCell"/>
</dbReference>
<reference evidence="5" key="2">
    <citation type="submission" date="2014-06" db="EMBL/GenBank/DDBJ databases">
        <authorList>
            <person name="Genoscope - CEA"/>
        </authorList>
    </citation>
    <scope>NUCLEOTIDE SEQUENCE</scope>
</reference>
<evidence type="ECO:0000256" key="1">
    <source>
        <dbReference type="ARBA" id="ARBA00004123"/>
    </source>
</evidence>
<evidence type="ECO:0000313" key="5">
    <source>
        <dbReference type="EMBL" id="CDY66575.1"/>
    </source>
</evidence>
<dbReference type="PANTHER" id="PTHR34105:SF1">
    <property type="entry name" value="PROLINE-, GLUTAMIC ACID- AND LEUCINE-RICH PROTEIN 1"/>
    <property type="match status" value="1"/>
</dbReference>
<comment type="subcellular location">
    <subcellularLocation>
        <location evidence="1">Nucleus</location>
    </subcellularLocation>
</comment>
<comment type="similarity">
    <text evidence="2">Belongs to the RIX1/PELP1 family.</text>
</comment>
<dbReference type="STRING" id="3708.A0A078JJB7"/>
<reference evidence="5" key="1">
    <citation type="journal article" date="2014" name="Science">
        <title>Plant genetics. Early allopolyploid evolution in the post-Neolithic Brassica napus oilseed genome.</title>
        <authorList>
            <person name="Chalhoub B."/>
            <person name="Denoeud F."/>
            <person name="Liu S."/>
            <person name="Parkin I.A."/>
            <person name="Tang H."/>
            <person name="Wang X."/>
            <person name="Chiquet J."/>
            <person name="Belcram H."/>
            <person name="Tong C."/>
            <person name="Samans B."/>
            <person name="Correa M."/>
            <person name="Da Silva C."/>
            <person name="Just J."/>
            <person name="Falentin C."/>
            <person name="Koh C.S."/>
            <person name="Le Clainche I."/>
            <person name="Bernard M."/>
            <person name="Bento P."/>
            <person name="Noel B."/>
            <person name="Labadie K."/>
            <person name="Alberti A."/>
            <person name="Charles M."/>
            <person name="Arnaud D."/>
            <person name="Guo H."/>
            <person name="Daviaud C."/>
            <person name="Alamery S."/>
            <person name="Jabbari K."/>
            <person name="Zhao M."/>
            <person name="Edger P.P."/>
            <person name="Chelaifa H."/>
            <person name="Tack D."/>
            <person name="Lassalle G."/>
            <person name="Mestiri I."/>
            <person name="Schnel N."/>
            <person name="Le Paslier M.C."/>
            <person name="Fan G."/>
            <person name="Renault V."/>
            <person name="Bayer P.E."/>
            <person name="Golicz A.A."/>
            <person name="Manoli S."/>
            <person name="Lee T.H."/>
            <person name="Thi V.H."/>
            <person name="Chalabi S."/>
            <person name="Hu Q."/>
            <person name="Fan C."/>
            <person name="Tollenaere R."/>
            <person name="Lu Y."/>
            <person name="Battail C."/>
            <person name="Shen J."/>
            <person name="Sidebottom C.H."/>
            <person name="Wang X."/>
            <person name="Canaguier A."/>
            <person name="Chauveau A."/>
            <person name="Berard A."/>
            <person name="Deniot G."/>
            <person name="Guan M."/>
            <person name="Liu Z."/>
            <person name="Sun F."/>
            <person name="Lim Y.P."/>
            <person name="Lyons E."/>
            <person name="Town C.D."/>
            <person name="Bancroft I."/>
            <person name="Wang X."/>
            <person name="Meng J."/>
            <person name="Ma J."/>
            <person name="Pires J.C."/>
            <person name="King G.J."/>
            <person name="Brunel D."/>
            <person name="Delourme R."/>
            <person name="Renard M."/>
            <person name="Aury J.M."/>
            <person name="Adams K.L."/>
            <person name="Batley J."/>
            <person name="Snowdon R.J."/>
            <person name="Tost J."/>
            <person name="Edwards D."/>
            <person name="Zhou Y."/>
            <person name="Hua W."/>
            <person name="Sharpe A.G."/>
            <person name="Paterson A.H."/>
            <person name="Guan C."/>
            <person name="Wincker P."/>
        </authorList>
    </citation>
    <scope>NUCLEOTIDE SEQUENCE [LARGE SCALE GENOMIC DNA]</scope>
</reference>
<organism evidence="5">
    <name type="scientific">Brassica napus</name>
    <name type="common">Rape</name>
    <dbReference type="NCBI Taxonomy" id="3708"/>
    <lineage>
        <taxon>Eukaryota</taxon>
        <taxon>Viridiplantae</taxon>
        <taxon>Streptophyta</taxon>
        <taxon>Embryophyta</taxon>
        <taxon>Tracheophyta</taxon>
        <taxon>Spermatophyta</taxon>
        <taxon>Magnoliopsida</taxon>
        <taxon>eudicotyledons</taxon>
        <taxon>Gunneridae</taxon>
        <taxon>Pentapetalae</taxon>
        <taxon>rosids</taxon>
        <taxon>malvids</taxon>
        <taxon>Brassicales</taxon>
        <taxon>Brassicaceae</taxon>
        <taxon>Brassiceae</taxon>
        <taxon>Brassica</taxon>
    </lineage>
</organism>
<sequence length="146" mass="16847">MVSSDMPDKCWVGVVLMGVTCQECSSDRFFSLYFVWFNSLLSHIKNLESSRIVRVVSCTSTSDLLTRLSRFTNTKKDAVSHASKVNLSIIKLLEEESSDALWESHCPSAENNSSIFQLESCEHDFQIYLNNSHHSRYRDRSCRRHF</sequence>
<dbReference type="PANTHER" id="PTHR34105">
    <property type="entry name" value="PROLINE-, GLUTAMIC ACID- AND LEUCINE-RICH PROTEIN 1"/>
    <property type="match status" value="1"/>
</dbReference>